<keyword evidence="4" id="KW-0106">Calcium</keyword>
<keyword evidence="3" id="KW-0479">Metal-binding</keyword>
<proteinExistence type="inferred from homology"/>
<sequence>KGPRQKLAGMLTAADEAIGQVVAALEQAGLRENTLIIFSSDNGGPKPGTNTPLRGFKGSICEGGVRAAGFVNWPGHIPNGVRIKEPMHTVDWYPTLVKLAGGSIEQTNPLDGKDVWSMLSEGKPSPHEAILSVQTPERAAIRMGDWKLLMNASDKIADGMPE</sequence>
<name>A0A164IJE6_9CRUS</name>
<comment type="cofactor">
    <cofactor evidence="1">
        <name>Ca(2+)</name>
        <dbReference type="ChEBI" id="CHEBI:29108"/>
    </cofactor>
</comment>
<comment type="similarity">
    <text evidence="2">Belongs to the sulfatase family.</text>
</comment>
<comment type="caution">
    <text evidence="7">The sequence shown here is derived from an EMBL/GenBank/DDBJ whole genome shotgun (WGS) entry which is preliminary data.</text>
</comment>
<dbReference type="EMBL" id="LRGB01007129">
    <property type="protein sequence ID" value="KZS01320.1"/>
    <property type="molecule type" value="Genomic_DNA"/>
</dbReference>
<evidence type="ECO:0000256" key="2">
    <source>
        <dbReference type="ARBA" id="ARBA00008779"/>
    </source>
</evidence>
<dbReference type="AlphaFoldDB" id="A0A164IJE6"/>
<dbReference type="Gene3D" id="3.30.1120.10">
    <property type="match status" value="1"/>
</dbReference>
<dbReference type="InterPro" id="IPR000917">
    <property type="entry name" value="Sulfatase_N"/>
</dbReference>
<dbReference type="GO" id="GO:0008484">
    <property type="term" value="F:sulfuric ester hydrolase activity"/>
    <property type="evidence" value="ECO:0007669"/>
    <property type="project" value="InterPro"/>
</dbReference>
<dbReference type="OrthoDB" id="103349at2759"/>
<dbReference type="PANTHER" id="PTHR10342">
    <property type="entry name" value="ARYLSULFATASE"/>
    <property type="match status" value="1"/>
</dbReference>
<dbReference type="GO" id="GO:0046872">
    <property type="term" value="F:metal ion binding"/>
    <property type="evidence" value="ECO:0007669"/>
    <property type="project" value="UniProtKB-KW"/>
</dbReference>
<evidence type="ECO:0000313" key="7">
    <source>
        <dbReference type="EMBL" id="KZS01320.1"/>
    </source>
</evidence>
<dbReference type="Gene3D" id="3.40.720.10">
    <property type="entry name" value="Alkaline Phosphatase, subunit A"/>
    <property type="match status" value="1"/>
</dbReference>
<feature type="non-terminal residue" evidence="7">
    <location>
        <position position="1"/>
    </location>
</feature>
<keyword evidence="8" id="KW-1185">Reference proteome</keyword>
<protein>
    <submittedName>
        <fullName evidence="7">Putative Arylsulfatase J</fullName>
    </submittedName>
</protein>
<accession>A0A164IJE6</accession>
<evidence type="ECO:0000256" key="3">
    <source>
        <dbReference type="ARBA" id="ARBA00022723"/>
    </source>
</evidence>
<dbReference type="InterPro" id="IPR017850">
    <property type="entry name" value="Alkaline_phosphatase_core_sf"/>
</dbReference>
<reference evidence="7 8" key="1">
    <citation type="submission" date="2016-03" db="EMBL/GenBank/DDBJ databases">
        <title>EvidentialGene: Evidence-directed Construction of Genes on Genomes.</title>
        <authorList>
            <person name="Gilbert D.G."/>
            <person name="Choi J.-H."/>
            <person name="Mockaitis K."/>
            <person name="Colbourne J."/>
            <person name="Pfrender M."/>
        </authorList>
    </citation>
    <scope>NUCLEOTIDE SEQUENCE [LARGE SCALE GENOMIC DNA]</scope>
    <source>
        <strain evidence="7 8">Xinb3</strain>
        <tissue evidence="7">Complete organism</tissue>
    </source>
</reference>
<keyword evidence="5" id="KW-0325">Glycoprotein</keyword>
<evidence type="ECO:0000256" key="1">
    <source>
        <dbReference type="ARBA" id="ARBA00001913"/>
    </source>
</evidence>
<dbReference type="STRING" id="35525.A0A164IJE6"/>
<dbReference type="PANTHER" id="PTHR10342:SF274">
    <property type="entry name" value="ARYLSULFATASE B"/>
    <property type="match status" value="1"/>
</dbReference>
<feature type="domain" description="Sulfatase N-terminal" evidence="6">
    <location>
        <begin position="6"/>
        <end position="101"/>
    </location>
</feature>
<gene>
    <name evidence="7" type="ORF">APZ42_002063</name>
</gene>
<feature type="non-terminal residue" evidence="7">
    <location>
        <position position="162"/>
    </location>
</feature>
<dbReference type="InterPro" id="IPR047115">
    <property type="entry name" value="ARSB"/>
</dbReference>
<dbReference type="Pfam" id="PF00884">
    <property type="entry name" value="Sulfatase"/>
    <property type="match status" value="1"/>
</dbReference>
<evidence type="ECO:0000313" key="8">
    <source>
        <dbReference type="Proteomes" id="UP000076858"/>
    </source>
</evidence>
<dbReference type="Proteomes" id="UP000076858">
    <property type="component" value="Unassembled WGS sequence"/>
</dbReference>
<evidence type="ECO:0000259" key="6">
    <source>
        <dbReference type="Pfam" id="PF00884"/>
    </source>
</evidence>
<evidence type="ECO:0000256" key="5">
    <source>
        <dbReference type="ARBA" id="ARBA00023180"/>
    </source>
</evidence>
<evidence type="ECO:0000256" key="4">
    <source>
        <dbReference type="ARBA" id="ARBA00022837"/>
    </source>
</evidence>
<organism evidence="7 8">
    <name type="scientific">Daphnia magna</name>
    <dbReference type="NCBI Taxonomy" id="35525"/>
    <lineage>
        <taxon>Eukaryota</taxon>
        <taxon>Metazoa</taxon>
        <taxon>Ecdysozoa</taxon>
        <taxon>Arthropoda</taxon>
        <taxon>Crustacea</taxon>
        <taxon>Branchiopoda</taxon>
        <taxon>Diplostraca</taxon>
        <taxon>Cladocera</taxon>
        <taxon>Anomopoda</taxon>
        <taxon>Daphniidae</taxon>
        <taxon>Daphnia</taxon>
    </lineage>
</organism>
<dbReference type="SUPFAM" id="SSF53649">
    <property type="entry name" value="Alkaline phosphatase-like"/>
    <property type="match status" value="1"/>
</dbReference>